<organism evidence="1">
    <name type="scientific">uncultured Chthoniobacterales bacterium</name>
    <dbReference type="NCBI Taxonomy" id="1836801"/>
    <lineage>
        <taxon>Bacteria</taxon>
        <taxon>Pseudomonadati</taxon>
        <taxon>Verrucomicrobiota</taxon>
        <taxon>Spartobacteria</taxon>
        <taxon>Chthoniobacterales</taxon>
        <taxon>environmental samples</taxon>
    </lineage>
</organism>
<evidence type="ECO:0000313" key="1">
    <source>
        <dbReference type="EMBL" id="CAA9267080.1"/>
    </source>
</evidence>
<name>A0A6J4J4R9_9BACT</name>
<gene>
    <name evidence="1" type="ORF">AVDCRST_MAG42-3043</name>
</gene>
<dbReference type="EMBL" id="CADCTA010000110">
    <property type="protein sequence ID" value="CAA9267080.1"/>
    <property type="molecule type" value="Genomic_DNA"/>
</dbReference>
<sequence length="47" mass="5304">MLQGSLAFWSAAVFRRFVPKLAMPGNTAEGSFSRHRFRLASRIHARA</sequence>
<dbReference type="AlphaFoldDB" id="A0A6J4J4R9"/>
<accession>A0A6J4J4R9</accession>
<reference evidence="1" key="1">
    <citation type="submission" date="2020-02" db="EMBL/GenBank/DDBJ databases">
        <authorList>
            <person name="Meier V. D."/>
        </authorList>
    </citation>
    <scope>NUCLEOTIDE SEQUENCE</scope>
    <source>
        <strain evidence="1">AVDCRST_MAG42</strain>
    </source>
</reference>
<proteinExistence type="predicted"/>
<protein>
    <submittedName>
        <fullName evidence="1">Uncharacterized protein</fullName>
    </submittedName>
</protein>